<sequence length="576" mass="61708">MEFSADQCSCTCENKARAAWEAERVSYEERLALQDKRLETVLREIQSPVAALETVLSLLERAVATTEGISLSPTPQSPRYDDSTRGGCSSTGALRRGTSGDTGASGSSDGSRFGGLHNSDDAGASVDDEAEVPLPELVGRASAAIELLTTMVDKGLRSSKLKAGDELRPKSTPFDLSELLDKVASVARDHAGAKKIEVKTRVALNISPTVYCACDWLFMILSSLAFDATKRTVVGGSVTISAKRVGDSRVKIKVSDPDGGVTEQGLFSARHSRGSSLKQEYPGLQHARELTNLIGGDIGYQRTLPHGGAFYIEVPMRMLPQASSAELAPSSAGGLKRGKRVSFTQTVSPTPTTAVAIAPAPATSMTTVRSSSDFGSTRSSVSDTGEMDWCVTTSPVLVDGSDFVMEAVSEMVEQCLGLRPVCLSSGEEAVAHMTADKTASKAPHDLLLVDFGLHGDPNAFGMTRAIRAWERRRAVSYADRVRIVGLTDDVPSLDGRRKAFSAGMDNVVSKTFFELAKLFPKREHAPMRNAPTGLAQSDDEVAQAFAEFAERPPEPSLRKPCFFDFRGLKHQIAPRA</sequence>
<protein>
    <recommendedName>
        <fullName evidence="8">Response regulatory domain-containing protein</fullName>
    </recommendedName>
</protein>
<dbReference type="InterPro" id="IPR011006">
    <property type="entry name" value="CheY-like_superfamily"/>
</dbReference>
<keyword evidence="2" id="KW-0902">Two-component regulatory system</keyword>
<proteinExistence type="predicted"/>
<dbReference type="PANTHER" id="PTHR45339">
    <property type="entry name" value="HYBRID SIGNAL TRANSDUCTION HISTIDINE KINASE J"/>
    <property type="match status" value="1"/>
</dbReference>
<evidence type="ECO:0000256" key="3">
    <source>
        <dbReference type="PROSITE-ProRule" id="PRU00169"/>
    </source>
</evidence>
<keyword evidence="1 3" id="KW-0597">Phosphoprotein</keyword>
<feature type="domain" description="Histidine kinase" evidence="5">
    <location>
        <begin position="148"/>
        <end position="318"/>
    </location>
</feature>
<dbReference type="InterPro" id="IPR005467">
    <property type="entry name" value="His_kinase_dom"/>
</dbReference>
<accession>A0A7S4BQH5</accession>
<feature type="modified residue" description="4-aspartylphosphate" evidence="3">
    <location>
        <position position="450"/>
    </location>
</feature>
<reference evidence="7" key="1">
    <citation type="submission" date="2021-01" db="EMBL/GenBank/DDBJ databases">
        <authorList>
            <person name="Corre E."/>
            <person name="Pelletier E."/>
            <person name="Niang G."/>
            <person name="Scheremetjew M."/>
            <person name="Finn R."/>
            <person name="Kale V."/>
            <person name="Holt S."/>
            <person name="Cochrane G."/>
            <person name="Meng A."/>
            <person name="Brown T."/>
            <person name="Cohen L."/>
        </authorList>
    </citation>
    <scope>NUCLEOTIDE SEQUENCE</scope>
    <source>
        <strain evidence="7">CCMP645</strain>
    </source>
</reference>
<feature type="domain" description="Response regulatory" evidence="6">
    <location>
        <begin position="394"/>
        <end position="525"/>
    </location>
</feature>
<evidence type="ECO:0000313" key="7">
    <source>
        <dbReference type="EMBL" id="CAE0773092.1"/>
    </source>
</evidence>
<dbReference type="Gene3D" id="3.40.50.2300">
    <property type="match status" value="1"/>
</dbReference>
<evidence type="ECO:0000259" key="6">
    <source>
        <dbReference type="PROSITE" id="PS50110"/>
    </source>
</evidence>
<gene>
    <name evidence="7" type="ORF">PCAR00345_LOCUS25704</name>
</gene>
<dbReference type="Gene3D" id="3.30.565.10">
    <property type="entry name" value="Histidine kinase-like ATPase, C-terminal domain"/>
    <property type="match status" value="1"/>
</dbReference>
<dbReference type="EMBL" id="HBIZ01040247">
    <property type="protein sequence ID" value="CAE0773092.1"/>
    <property type="molecule type" value="Transcribed_RNA"/>
</dbReference>
<organism evidence="7">
    <name type="scientific">Chrysotila carterae</name>
    <name type="common">Marine alga</name>
    <name type="synonym">Syracosphaera carterae</name>
    <dbReference type="NCBI Taxonomy" id="13221"/>
    <lineage>
        <taxon>Eukaryota</taxon>
        <taxon>Haptista</taxon>
        <taxon>Haptophyta</taxon>
        <taxon>Prymnesiophyceae</taxon>
        <taxon>Isochrysidales</taxon>
        <taxon>Isochrysidaceae</taxon>
        <taxon>Chrysotila</taxon>
    </lineage>
</organism>
<evidence type="ECO:0000256" key="1">
    <source>
        <dbReference type="ARBA" id="ARBA00022553"/>
    </source>
</evidence>
<dbReference type="PANTHER" id="PTHR45339:SF1">
    <property type="entry name" value="HYBRID SIGNAL TRANSDUCTION HISTIDINE KINASE J"/>
    <property type="match status" value="1"/>
</dbReference>
<dbReference type="GO" id="GO:0000160">
    <property type="term" value="P:phosphorelay signal transduction system"/>
    <property type="evidence" value="ECO:0007669"/>
    <property type="project" value="UniProtKB-KW"/>
</dbReference>
<feature type="region of interest" description="Disordered" evidence="4">
    <location>
        <begin position="69"/>
        <end position="126"/>
    </location>
</feature>
<dbReference type="SUPFAM" id="SSF55874">
    <property type="entry name" value="ATPase domain of HSP90 chaperone/DNA topoisomerase II/histidine kinase"/>
    <property type="match status" value="1"/>
</dbReference>
<name>A0A7S4BQH5_CHRCT</name>
<evidence type="ECO:0000256" key="4">
    <source>
        <dbReference type="SAM" id="MobiDB-lite"/>
    </source>
</evidence>
<dbReference type="AlphaFoldDB" id="A0A7S4BQH5"/>
<feature type="compositionally biased region" description="Low complexity" evidence="4">
    <location>
        <begin position="97"/>
        <end position="111"/>
    </location>
</feature>
<evidence type="ECO:0008006" key="8">
    <source>
        <dbReference type="Google" id="ProtNLM"/>
    </source>
</evidence>
<evidence type="ECO:0000259" key="5">
    <source>
        <dbReference type="PROSITE" id="PS50109"/>
    </source>
</evidence>
<dbReference type="PROSITE" id="PS50109">
    <property type="entry name" value="HIS_KIN"/>
    <property type="match status" value="1"/>
</dbReference>
<dbReference type="SUPFAM" id="SSF52172">
    <property type="entry name" value="CheY-like"/>
    <property type="match status" value="1"/>
</dbReference>
<dbReference type="InterPro" id="IPR036890">
    <property type="entry name" value="HATPase_C_sf"/>
</dbReference>
<dbReference type="InterPro" id="IPR001789">
    <property type="entry name" value="Sig_transdc_resp-reg_receiver"/>
</dbReference>
<dbReference type="PROSITE" id="PS50110">
    <property type="entry name" value="RESPONSE_REGULATORY"/>
    <property type="match status" value="1"/>
</dbReference>
<evidence type="ECO:0000256" key="2">
    <source>
        <dbReference type="ARBA" id="ARBA00023012"/>
    </source>
</evidence>